<keyword evidence="1" id="KW-1133">Transmembrane helix</keyword>
<evidence type="ECO:0008006" key="4">
    <source>
        <dbReference type="Google" id="ProtNLM"/>
    </source>
</evidence>
<keyword evidence="3" id="KW-1185">Reference proteome</keyword>
<evidence type="ECO:0000313" key="3">
    <source>
        <dbReference type="Proteomes" id="UP001424741"/>
    </source>
</evidence>
<name>A0ABP9V9D8_9BACT</name>
<evidence type="ECO:0000256" key="1">
    <source>
        <dbReference type="SAM" id="Phobius"/>
    </source>
</evidence>
<protein>
    <recommendedName>
        <fullName evidence="4">AtpZ/AtpI family protein</fullName>
    </recommendedName>
</protein>
<feature type="transmembrane region" description="Helical" evidence="1">
    <location>
        <begin position="53"/>
        <end position="74"/>
    </location>
</feature>
<dbReference type="EMBL" id="BAABRL010000013">
    <property type="protein sequence ID" value="GAA5497227.1"/>
    <property type="molecule type" value="Genomic_DNA"/>
</dbReference>
<evidence type="ECO:0000313" key="2">
    <source>
        <dbReference type="EMBL" id="GAA5497227.1"/>
    </source>
</evidence>
<reference evidence="2 3" key="1">
    <citation type="submission" date="2024-02" db="EMBL/GenBank/DDBJ databases">
        <title>Rubritalea halochordaticola NBRC 107102.</title>
        <authorList>
            <person name="Ichikawa N."/>
            <person name="Katano-Makiyama Y."/>
            <person name="Hidaka K."/>
        </authorList>
    </citation>
    <scope>NUCLEOTIDE SEQUENCE [LARGE SCALE GENOMIC DNA]</scope>
    <source>
        <strain evidence="2 3">NBRC 107102</strain>
    </source>
</reference>
<proteinExistence type="predicted"/>
<dbReference type="RefSeq" id="WP_346189760.1">
    <property type="nucleotide sequence ID" value="NZ_BAABRL010000013.1"/>
</dbReference>
<sequence length="94" mass="10494">MYKLDRFFCSTKERREFGVVWYGVFGFIVCAYAGGLVYGIVSRFFFEGVRSNLLDGIVMLGSGALGAWAIGWSVKKKFSRYAARGESDNGDHSN</sequence>
<accession>A0ABP9V9D8</accession>
<comment type="caution">
    <text evidence="2">The sequence shown here is derived from an EMBL/GenBank/DDBJ whole genome shotgun (WGS) entry which is preliminary data.</text>
</comment>
<keyword evidence="1" id="KW-0812">Transmembrane</keyword>
<gene>
    <name evidence="2" type="ORF">Rhal01_03420</name>
</gene>
<feature type="transmembrane region" description="Helical" evidence="1">
    <location>
        <begin position="20"/>
        <end position="41"/>
    </location>
</feature>
<organism evidence="2 3">
    <name type="scientific">Rubritalea halochordaticola</name>
    <dbReference type="NCBI Taxonomy" id="714537"/>
    <lineage>
        <taxon>Bacteria</taxon>
        <taxon>Pseudomonadati</taxon>
        <taxon>Verrucomicrobiota</taxon>
        <taxon>Verrucomicrobiia</taxon>
        <taxon>Verrucomicrobiales</taxon>
        <taxon>Rubritaleaceae</taxon>
        <taxon>Rubritalea</taxon>
    </lineage>
</organism>
<keyword evidence="1" id="KW-0472">Membrane</keyword>
<dbReference type="Proteomes" id="UP001424741">
    <property type="component" value="Unassembled WGS sequence"/>
</dbReference>